<evidence type="ECO:0000313" key="2">
    <source>
        <dbReference type="EMBL" id="ACE75441.1"/>
    </source>
</evidence>
<protein>
    <submittedName>
        <fullName evidence="2">Uncharacterized protein</fullName>
    </submittedName>
</protein>
<dbReference type="AlphaFoldDB" id="B7S966"/>
<gene>
    <name evidence="2" type="ORF">GIP_L8_0550</name>
</gene>
<proteinExistence type="predicted"/>
<reference evidence="2" key="1">
    <citation type="submission" date="2007-06" db="EMBL/GenBank/DDBJ databases">
        <title>Bracovirus Evolution: Comparative Genomics of Multiple Viral and Proviral Genomes.</title>
        <authorList>
            <person name="Desjardins C.A."/>
            <person name="Gundersen-Rindal D.E."/>
            <person name="Hostetler J.B."/>
            <person name="Tallon L.J."/>
            <person name="Utterback T.R."/>
            <person name="Fuester R.W."/>
            <person name="Schatz M.C."/>
            <person name="Pedroni M.J."/>
            <person name="Fadrosh D.W."/>
            <person name="Haas B.J."/>
            <person name="Toms B.S."/>
            <person name="Chen D."/>
            <person name="Nene V."/>
        </authorList>
    </citation>
    <scope>NUCLEOTIDE SEQUENCE</scope>
</reference>
<evidence type="ECO:0000256" key="1">
    <source>
        <dbReference type="SAM" id="MobiDB-lite"/>
    </source>
</evidence>
<organism evidence="2">
    <name type="scientific">Glyptapanteles indiensis</name>
    <name type="common">Parasitoid wasp</name>
    <dbReference type="NCBI Taxonomy" id="92994"/>
    <lineage>
        <taxon>Eukaryota</taxon>
        <taxon>Metazoa</taxon>
        <taxon>Ecdysozoa</taxon>
        <taxon>Arthropoda</taxon>
        <taxon>Hexapoda</taxon>
        <taxon>Insecta</taxon>
        <taxon>Pterygota</taxon>
        <taxon>Neoptera</taxon>
        <taxon>Endopterygota</taxon>
        <taxon>Hymenoptera</taxon>
        <taxon>Apocrita</taxon>
        <taxon>Ichneumonoidea</taxon>
        <taxon>Braconidae</taxon>
        <taxon>Microgastrinae</taxon>
        <taxon>Glyptapanteles</taxon>
    </lineage>
</organism>
<accession>B7S966</accession>
<name>B7S966_GLYIN</name>
<sequence length="180" mass="20535">MFRRFFPDTCSSVQNEILESDCSHQDYPDSYGGGCSYDGVGNARVPHQTFTNINQIQKSGGLSTVGDVMHEVESSMLHAELSKQLHEIGRSTNHMLQVWKRDLPSEHKHRKSRRVQQAGAAAEQHQFPGTQEEVLGFYSSSAHLHSKNNYRNEQRVKQKCRLPTICENMIWLKSDSSTER</sequence>
<dbReference type="EMBL" id="EF710657">
    <property type="protein sequence ID" value="ACE75441.1"/>
    <property type="molecule type" value="Genomic_DNA"/>
</dbReference>
<feature type="region of interest" description="Disordered" evidence="1">
    <location>
        <begin position="104"/>
        <end position="126"/>
    </location>
</feature>